<evidence type="ECO:0000313" key="3">
    <source>
        <dbReference type="EMBL" id="KAK3761011.1"/>
    </source>
</evidence>
<proteinExistence type="predicted"/>
<feature type="transmembrane region" description="Helical" evidence="2">
    <location>
        <begin position="58"/>
        <end position="77"/>
    </location>
</feature>
<name>A0AAE1D8A8_9GAST</name>
<feature type="region of interest" description="Disordered" evidence="1">
    <location>
        <begin position="20"/>
        <end position="53"/>
    </location>
</feature>
<evidence type="ECO:0000256" key="1">
    <source>
        <dbReference type="SAM" id="MobiDB-lite"/>
    </source>
</evidence>
<keyword evidence="2" id="KW-1133">Transmembrane helix</keyword>
<keyword evidence="2" id="KW-0812">Transmembrane</keyword>
<accession>A0AAE1D8A8</accession>
<keyword evidence="2" id="KW-0472">Membrane</keyword>
<dbReference type="EMBL" id="JAWDGP010004927">
    <property type="protein sequence ID" value="KAK3761011.1"/>
    <property type="molecule type" value="Genomic_DNA"/>
</dbReference>
<keyword evidence="4" id="KW-1185">Reference proteome</keyword>
<organism evidence="3 4">
    <name type="scientific">Elysia crispata</name>
    <name type="common">lettuce slug</name>
    <dbReference type="NCBI Taxonomy" id="231223"/>
    <lineage>
        <taxon>Eukaryota</taxon>
        <taxon>Metazoa</taxon>
        <taxon>Spiralia</taxon>
        <taxon>Lophotrochozoa</taxon>
        <taxon>Mollusca</taxon>
        <taxon>Gastropoda</taxon>
        <taxon>Heterobranchia</taxon>
        <taxon>Euthyneura</taxon>
        <taxon>Panpulmonata</taxon>
        <taxon>Sacoglossa</taxon>
        <taxon>Placobranchoidea</taxon>
        <taxon>Plakobranchidae</taxon>
        <taxon>Elysia</taxon>
    </lineage>
</organism>
<evidence type="ECO:0000313" key="4">
    <source>
        <dbReference type="Proteomes" id="UP001283361"/>
    </source>
</evidence>
<comment type="caution">
    <text evidence="3">The sequence shown here is derived from an EMBL/GenBank/DDBJ whole genome shotgun (WGS) entry which is preliminary data.</text>
</comment>
<sequence>MCPDLINSCAELAGPGPITHRSNLLMRRHGPGPSDQTTTRRGSEAAGRMDARRHQSKTLLVLLLKIMMVFRLSLAALRLVTIDTQYPQATSGLHS</sequence>
<feature type="compositionally biased region" description="Basic and acidic residues" evidence="1">
    <location>
        <begin position="41"/>
        <end position="53"/>
    </location>
</feature>
<evidence type="ECO:0000256" key="2">
    <source>
        <dbReference type="SAM" id="Phobius"/>
    </source>
</evidence>
<dbReference type="Proteomes" id="UP001283361">
    <property type="component" value="Unassembled WGS sequence"/>
</dbReference>
<dbReference type="AlphaFoldDB" id="A0AAE1D8A8"/>
<gene>
    <name evidence="3" type="ORF">RRG08_022418</name>
</gene>
<reference evidence="3" key="1">
    <citation type="journal article" date="2023" name="G3 (Bethesda)">
        <title>A reference genome for the long-term kleptoplast-retaining sea slug Elysia crispata morphotype clarki.</title>
        <authorList>
            <person name="Eastman K.E."/>
            <person name="Pendleton A.L."/>
            <person name="Shaikh M.A."/>
            <person name="Suttiyut T."/>
            <person name="Ogas R."/>
            <person name="Tomko P."/>
            <person name="Gavelis G."/>
            <person name="Widhalm J.R."/>
            <person name="Wisecaver J.H."/>
        </authorList>
    </citation>
    <scope>NUCLEOTIDE SEQUENCE</scope>
    <source>
        <strain evidence="3">ECLA1</strain>
    </source>
</reference>
<protein>
    <submittedName>
        <fullName evidence="3">Uncharacterized protein</fullName>
    </submittedName>
</protein>